<dbReference type="GO" id="GO:0000166">
    <property type="term" value="F:nucleotide binding"/>
    <property type="evidence" value="ECO:0007669"/>
    <property type="project" value="UniProtKB-KW"/>
</dbReference>
<feature type="binding site" evidence="10">
    <location>
        <begin position="140"/>
        <end position="146"/>
    </location>
    <ligand>
        <name>(6S)-NADPHX</name>
        <dbReference type="ChEBI" id="CHEBI:64076"/>
    </ligand>
</feature>
<dbReference type="EMBL" id="MAYW01000040">
    <property type="protein sequence ID" value="ODS33022.1"/>
    <property type="molecule type" value="Genomic_DNA"/>
</dbReference>
<dbReference type="Proteomes" id="UP000094056">
    <property type="component" value="Unassembled WGS sequence"/>
</dbReference>
<accession>A0A1E3XBL7</accession>
<comment type="catalytic activity">
    <reaction evidence="1 10">
        <text>(6R)-NADHX = (6S)-NADHX</text>
        <dbReference type="Rhea" id="RHEA:32215"/>
        <dbReference type="ChEBI" id="CHEBI:64074"/>
        <dbReference type="ChEBI" id="CHEBI:64075"/>
        <dbReference type="EC" id="5.1.99.6"/>
    </reaction>
</comment>
<protein>
    <recommendedName>
        <fullName evidence="3 10">NAD(P)H-hydrate epimerase</fullName>
        <ecNumber evidence="3 10">5.1.99.6</ecNumber>
    </recommendedName>
    <alternativeName>
        <fullName evidence="10">NAD(P)HX epimerase</fullName>
    </alternativeName>
</protein>
<dbReference type="NCBIfam" id="TIGR00197">
    <property type="entry name" value="yjeF_nterm"/>
    <property type="match status" value="1"/>
</dbReference>
<keyword evidence="12" id="KW-0808">Transferase</keyword>
<dbReference type="Gene3D" id="3.40.50.10260">
    <property type="entry name" value="YjeF N-terminal domain"/>
    <property type="match status" value="1"/>
</dbReference>
<dbReference type="InterPro" id="IPR004443">
    <property type="entry name" value="YjeF_N_dom"/>
</dbReference>
<reference evidence="12 13" key="1">
    <citation type="submission" date="2016-07" db="EMBL/GenBank/DDBJ databases">
        <title>Draft genome of Scalindua rubra, obtained from a brine-seawater interface in the Red Sea, sheds light on salt adaptation in anammox bacteria.</title>
        <authorList>
            <person name="Speth D.R."/>
            <person name="Lagkouvardos I."/>
            <person name="Wang Y."/>
            <person name="Qian P.-Y."/>
            <person name="Dutilh B.E."/>
            <person name="Jetten M.S."/>
        </authorList>
    </citation>
    <scope>NUCLEOTIDE SEQUENCE [LARGE SCALE GENOMIC DNA]</scope>
    <source>
        <strain evidence="12">BSI-1</strain>
    </source>
</reference>
<dbReference type="InterPro" id="IPR032976">
    <property type="entry name" value="YJEFN_prot_NAXE-like"/>
</dbReference>
<evidence type="ECO:0000256" key="3">
    <source>
        <dbReference type="ARBA" id="ARBA00012228"/>
    </source>
</evidence>
<dbReference type="PANTHER" id="PTHR13232:SF10">
    <property type="entry name" value="NAD(P)H-HYDRATE EPIMERASE"/>
    <property type="match status" value="1"/>
</dbReference>
<evidence type="ECO:0000256" key="6">
    <source>
        <dbReference type="ARBA" id="ARBA00022857"/>
    </source>
</evidence>
<dbReference type="GO" id="GO:0016301">
    <property type="term" value="F:kinase activity"/>
    <property type="evidence" value="ECO:0007669"/>
    <property type="project" value="UniProtKB-KW"/>
</dbReference>
<gene>
    <name evidence="10" type="primary">nnrE</name>
    <name evidence="12" type="ORF">SCARUB_01841</name>
</gene>
<keyword evidence="8 10" id="KW-0520">NAD</keyword>
<feature type="binding site" evidence="10">
    <location>
        <position position="172"/>
    </location>
    <ligand>
        <name>K(+)</name>
        <dbReference type="ChEBI" id="CHEBI:29103"/>
    </ligand>
</feature>
<comment type="function">
    <text evidence="10">Catalyzes the epimerization of the S- and R-forms of NAD(P)HX, a damaged form of NAD(P)H that is a result of enzymatic or heat-dependent hydration. This is a prerequisite for the S-specific NAD(P)H-hydrate dehydratase to allow the repair of both epimers of NAD(P)HX.</text>
</comment>
<evidence type="ECO:0000259" key="11">
    <source>
        <dbReference type="PROSITE" id="PS51385"/>
    </source>
</evidence>
<evidence type="ECO:0000256" key="10">
    <source>
        <dbReference type="HAMAP-Rule" id="MF_01966"/>
    </source>
</evidence>
<dbReference type="PROSITE" id="PS51385">
    <property type="entry name" value="YJEF_N"/>
    <property type="match status" value="1"/>
</dbReference>
<sequence>MNNIKKALRRDEIREIDRKAIEEYEIPGIILMENAGRNVVEEILKILPMPNKAKVAIFCGKGNNGGDGFVIARHLYNKGVNVLVYLTTKISNILADGDASTNLKILLNMNLNVKELQEGDIEEIGKELHGCNIIVDAIFGTGLSGEVREPARSLIIKINETNIPVVSVDIPSGLSCDEGIVLGTAVKATKTITFVSPKAGFFKECGKEYIGELIVSDIGVPKELIIFSQ</sequence>
<organism evidence="12 13">
    <name type="scientific">Candidatus Scalindua rubra</name>
    <dbReference type="NCBI Taxonomy" id="1872076"/>
    <lineage>
        <taxon>Bacteria</taxon>
        <taxon>Pseudomonadati</taxon>
        <taxon>Planctomycetota</taxon>
        <taxon>Candidatus Brocadiia</taxon>
        <taxon>Candidatus Brocadiales</taxon>
        <taxon>Candidatus Scalinduaceae</taxon>
        <taxon>Candidatus Scalindua</taxon>
    </lineage>
</organism>
<evidence type="ECO:0000256" key="4">
    <source>
        <dbReference type="ARBA" id="ARBA00022723"/>
    </source>
</evidence>
<dbReference type="AlphaFoldDB" id="A0A1E3XBL7"/>
<evidence type="ECO:0000256" key="9">
    <source>
        <dbReference type="ARBA" id="ARBA00023235"/>
    </source>
</evidence>
<dbReference type="GO" id="GO:0052856">
    <property type="term" value="F:NAD(P)HX epimerase activity"/>
    <property type="evidence" value="ECO:0007669"/>
    <property type="project" value="UniProtKB-UniRule"/>
</dbReference>
<dbReference type="GO" id="GO:0046872">
    <property type="term" value="F:metal ion binding"/>
    <property type="evidence" value="ECO:0007669"/>
    <property type="project" value="UniProtKB-KW"/>
</dbReference>
<feature type="binding site" evidence="10">
    <location>
        <position position="136"/>
    </location>
    <ligand>
        <name>K(+)</name>
        <dbReference type="ChEBI" id="CHEBI:29103"/>
    </ligand>
</feature>
<comment type="cofactor">
    <cofactor evidence="10">
        <name>K(+)</name>
        <dbReference type="ChEBI" id="CHEBI:29103"/>
    </cofactor>
    <text evidence="10">Binds 1 potassium ion per subunit.</text>
</comment>
<comment type="caution">
    <text evidence="12">The sequence shown here is derived from an EMBL/GenBank/DDBJ whole genome shotgun (WGS) entry which is preliminary data.</text>
</comment>
<comment type="caution">
    <text evidence="10">Lacks conserved residue(s) required for the propagation of feature annotation.</text>
</comment>
<dbReference type="HAMAP" id="MF_01966">
    <property type="entry name" value="NADHX_epimerase"/>
    <property type="match status" value="1"/>
</dbReference>
<dbReference type="PATRIC" id="fig|1872076.5.peg.2159"/>
<feature type="binding site" evidence="10">
    <location>
        <position position="169"/>
    </location>
    <ligand>
        <name>(6S)-NADPHX</name>
        <dbReference type="ChEBI" id="CHEBI:64076"/>
    </ligand>
</feature>
<keyword evidence="9 10" id="KW-0413">Isomerase</keyword>
<comment type="similarity">
    <text evidence="10">Belongs to the NnrE/AIBP family.</text>
</comment>
<keyword evidence="7 10" id="KW-0630">Potassium</keyword>
<evidence type="ECO:0000256" key="7">
    <source>
        <dbReference type="ARBA" id="ARBA00022958"/>
    </source>
</evidence>
<keyword evidence="5 10" id="KW-0547">Nucleotide-binding</keyword>
<feature type="binding site" evidence="10">
    <location>
        <position position="64"/>
    </location>
    <ligand>
        <name>K(+)</name>
        <dbReference type="ChEBI" id="CHEBI:29103"/>
    </ligand>
</feature>
<proteinExistence type="inferred from homology"/>
<comment type="catalytic activity">
    <reaction evidence="2 10">
        <text>(6R)-NADPHX = (6S)-NADPHX</text>
        <dbReference type="Rhea" id="RHEA:32227"/>
        <dbReference type="ChEBI" id="CHEBI:64076"/>
        <dbReference type="ChEBI" id="CHEBI:64077"/>
        <dbReference type="EC" id="5.1.99.6"/>
    </reaction>
</comment>
<feature type="binding site" evidence="10">
    <location>
        <begin position="63"/>
        <end position="67"/>
    </location>
    <ligand>
        <name>(6S)-NADPHX</name>
        <dbReference type="ChEBI" id="CHEBI:64076"/>
    </ligand>
</feature>
<dbReference type="Pfam" id="PF03853">
    <property type="entry name" value="YjeF_N"/>
    <property type="match status" value="1"/>
</dbReference>
<keyword evidence="12" id="KW-0418">Kinase</keyword>
<dbReference type="PANTHER" id="PTHR13232">
    <property type="entry name" value="NAD(P)H-HYDRATE EPIMERASE"/>
    <property type="match status" value="1"/>
</dbReference>
<feature type="domain" description="YjeF N-terminal" evidence="11">
    <location>
        <begin position="13"/>
        <end position="226"/>
    </location>
</feature>
<evidence type="ECO:0000313" key="12">
    <source>
        <dbReference type="EMBL" id="ODS33022.1"/>
    </source>
</evidence>
<dbReference type="InterPro" id="IPR036652">
    <property type="entry name" value="YjeF_N_dom_sf"/>
</dbReference>
<evidence type="ECO:0000256" key="2">
    <source>
        <dbReference type="ARBA" id="ARBA00000909"/>
    </source>
</evidence>
<dbReference type="SUPFAM" id="SSF64153">
    <property type="entry name" value="YjeF N-terminal domain-like"/>
    <property type="match status" value="1"/>
</dbReference>
<evidence type="ECO:0000313" key="13">
    <source>
        <dbReference type="Proteomes" id="UP000094056"/>
    </source>
</evidence>
<dbReference type="EC" id="5.1.99.6" evidence="3 10"/>
<name>A0A1E3XBL7_9BACT</name>
<evidence type="ECO:0000256" key="1">
    <source>
        <dbReference type="ARBA" id="ARBA00000013"/>
    </source>
</evidence>
<keyword evidence="6 10" id="KW-0521">NADP</keyword>
<evidence type="ECO:0000256" key="8">
    <source>
        <dbReference type="ARBA" id="ARBA00023027"/>
    </source>
</evidence>
<evidence type="ECO:0000256" key="5">
    <source>
        <dbReference type="ARBA" id="ARBA00022741"/>
    </source>
</evidence>
<keyword evidence="4 10" id="KW-0479">Metal-binding</keyword>